<dbReference type="InParanoid" id="D7EHQ4"/>
<dbReference type="AlphaFoldDB" id="D7EHQ4"/>
<evidence type="ECO:0000313" key="2">
    <source>
        <dbReference type="Proteomes" id="UP000007266"/>
    </source>
</evidence>
<keyword evidence="2" id="KW-1185">Reference proteome</keyword>
<dbReference type="HOGENOM" id="CLU_3336217_0_0_1"/>
<organism evidence="1 2">
    <name type="scientific">Tribolium castaneum</name>
    <name type="common">Red flour beetle</name>
    <dbReference type="NCBI Taxonomy" id="7070"/>
    <lineage>
        <taxon>Eukaryota</taxon>
        <taxon>Metazoa</taxon>
        <taxon>Ecdysozoa</taxon>
        <taxon>Arthropoda</taxon>
        <taxon>Hexapoda</taxon>
        <taxon>Insecta</taxon>
        <taxon>Pterygota</taxon>
        <taxon>Neoptera</taxon>
        <taxon>Endopterygota</taxon>
        <taxon>Coleoptera</taxon>
        <taxon>Polyphaga</taxon>
        <taxon>Cucujiformia</taxon>
        <taxon>Tenebrionidae</taxon>
        <taxon>Tenebrionidae incertae sedis</taxon>
        <taxon>Tribolium</taxon>
    </lineage>
</organism>
<gene>
    <name evidence="1" type="primary">GLEAN_02284</name>
    <name evidence="1" type="ORF">TcasGA2_TC002284</name>
</gene>
<reference evidence="1 2" key="1">
    <citation type="journal article" date="2008" name="Nature">
        <title>The genome of the model beetle and pest Tribolium castaneum.</title>
        <authorList>
            <consortium name="Tribolium Genome Sequencing Consortium"/>
            <person name="Richards S."/>
            <person name="Gibbs R.A."/>
            <person name="Weinstock G.M."/>
            <person name="Brown S.J."/>
            <person name="Denell R."/>
            <person name="Beeman R.W."/>
            <person name="Gibbs R."/>
            <person name="Beeman R.W."/>
            <person name="Brown S.J."/>
            <person name="Bucher G."/>
            <person name="Friedrich M."/>
            <person name="Grimmelikhuijzen C.J."/>
            <person name="Klingler M."/>
            <person name="Lorenzen M."/>
            <person name="Richards S."/>
            <person name="Roth S."/>
            <person name="Schroder R."/>
            <person name="Tautz D."/>
            <person name="Zdobnov E.M."/>
            <person name="Muzny D."/>
            <person name="Gibbs R.A."/>
            <person name="Weinstock G.M."/>
            <person name="Attaway T."/>
            <person name="Bell S."/>
            <person name="Buhay C.J."/>
            <person name="Chandrabose M.N."/>
            <person name="Chavez D."/>
            <person name="Clerk-Blankenburg K.P."/>
            <person name="Cree A."/>
            <person name="Dao M."/>
            <person name="Davis C."/>
            <person name="Chacko J."/>
            <person name="Dinh H."/>
            <person name="Dugan-Rocha S."/>
            <person name="Fowler G."/>
            <person name="Garner T.T."/>
            <person name="Garnes J."/>
            <person name="Gnirke A."/>
            <person name="Hawes A."/>
            <person name="Hernandez J."/>
            <person name="Hines S."/>
            <person name="Holder M."/>
            <person name="Hume J."/>
            <person name="Jhangiani S.N."/>
            <person name="Joshi V."/>
            <person name="Khan Z.M."/>
            <person name="Jackson L."/>
            <person name="Kovar C."/>
            <person name="Kowis A."/>
            <person name="Lee S."/>
            <person name="Lewis L.R."/>
            <person name="Margolis J."/>
            <person name="Morgan M."/>
            <person name="Nazareth L.V."/>
            <person name="Nguyen N."/>
            <person name="Okwuonu G."/>
            <person name="Parker D."/>
            <person name="Richards S."/>
            <person name="Ruiz S.J."/>
            <person name="Santibanez J."/>
            <person name="Savard J."/>
            <person name="Scherer S.E."/>
            <person name="Schneider B."/>
            <person name="Sodergren E."/>
            <person name="Tautz D."/>
            <person name="Vattahil S."/>
            <person name="Villasana D."/>
            <person name="White C.S."/>
            <person name="Wright R."/>
            <person name="Park Y."/>
            <person name="Beeman R.W."/>
            <person name="Lord J."/>
            <person name="Oppert B."/>
            <person name="Lorenzen M."/>
            <person name="Brown S."/>
            <person name="Wang L."/>
            <person name="Savard J."/>
            <person name="Tautz D."/>
            <person name="Richards S."/>
            <person name="Weinstock G."/>
            <person name="Gibbs R.A."/>
            <person name="Liu Y."/>
            <person name="Worley K."/>
            <person name="Weinstock G."/>
            <person name="Elsik C.G."/>
            <person name="Reese J.T."/>
            <person name="Elhaik E."/>
            <person name="Landan G."/>
            <person name="Graur D."/>
            <person name="Arensburger P."/>
            <person name="Atkinson P."/>
            <person name="Beeman R.W."/>
            <person name="Beidler J."/>
            <person name="Brown S.J."/>
            <person name="Demuth J.P."/>
            <person name="Drury D.W."/>
            <person name="Du Y.Z."/>
            <person name="Fujiwara H."/>
            <person name="Lorenzen M."/>
            <person name="Maselli V."/>
            <person name="Osanai M."/>
            <person name="Park Y."/>
            <person name="Robertson H.M."/>
            <person name="Tu Z."/>
            <person name="Wang J.J."/>
            <person name="Wang S."/>
            <person name="Richards S."/>
            <person name="Song H."/>
            <person name="Zhang L."/>
            <person name="Sodergren E."/>
            <person name="Werner D."/>
            <person name="Stanke M."/>
            <person name="Morgenstern B."/>
            <person name="Solovyev V."/>
            <person name="Kosarev P."/>
            <person name="Brown G."/>
            <person name="Chen H.C."/>
            <person name="Ermolaeva O."/>
            <person name="Hlavina W."/>
            <person name="Kapustin Y."/>
            <person name="Kiryutin B."/>
            <person name="Kitts P."/>
            <person name="Maglott D."/>
            <person name="Pruitt K."/>
            <person name="Sapojnikov V."/>
            <person name="Souvorov A."/>
            <person name="Mackey A.J."/>
            <person name="Waterhouse R.M."/>
            <person name="Wyder S."/>
            <person name="Zdobnov E.M."/>
            <person name="Zdobnov E.M."/>
            <person name="Wyder S."/>
            <person name="Kriventseva E.V."/>
            <person name="Kadowaki T."/>
            <person name="Bork P."/>
            <person name="Aranda M."/>
            <person name="Bao R."/>
            <person name="Beermann A."/>
            <person name="Berns N."/>
            <person name="Bolognesi R."/>
            <person name="Bonneton F."/>
            <person name="Bopp D."/>
            <person name="Brown S.J."/>
            <person name="Bucher G."/>
            <person name="Butts T."/>
            <person name="Chaumot A."/>
            <person name="Denell R.E."/>
            <person name="Ferrier D.E."/>
            <person name="Friedrich M."/>
            <person name="Gordon C.M."/>
            <person name="Jindra M."/>
            <person name="Klingler M."/>
            <person name="Lan Q."/>
            <person name="Lattorff H.M."/>
            <person name="Laudet V."/>
            <person name="von Levetsow C."/>
            <person name="Liu Z."/>
            <person name="Lutz R."/>
            <person name="Lynch J.A."/>
            <person name="da Fonseca R.N."/>
            <person name="Posnien N."/>
            <person name="Reuter R."/>
            <person name="Roth S."/>
            <person name="Savard J."/>
            <person name="Schinko J.B."/>
            <person name="Schmitt C."/>
            <person name="Schoppmeier M."/>
            <person name="Schroder R."/>
            <person name="Shippy T.D."/>
            <person name="Simonnet F."/>
            <person name="Marques-Souza H."/>
            <person name="Tautz D."/>
            <person name="Tomoyasu Y."/>
            <person name="Trauner J."/>
            <person name="Van der Zee M."/>
            <person name="Vervoort M."/>
            <person name="Wittkopp N."/>
            <person name="Wimmer E.A."/>
            <person name="Yang X."/>
            <person name="Jones A.K."/>
            <person name="Sattelle D.B."/>
            <person name="Ebert P.R."/>
            <person name="Nelson D."/>
            <person name="Scott J.G."/>
            <person name="Beeman R.W."/>
            <person name="Muthukrishnan S."/>
            <person name="Kramer K.J."/>
            <person name="Arakane Y."/>
            <person name="Beeman R.W."/>
            <person name="Zhu Q."/>
            <person name="Hogenkamp D."/>
            <person name="Dixit R."/>
            <person name="Oppert B."/>
            <person name="Jiang H."/>
            <person name="Zou Z."/>
            <person name="Marshall J."/>
            <person name="Elpidina E."/>
            <person name="Vinokurov K."/>
            <person name="Oppert C."/>
            <person name="Zou Z."/>
            <person name="Evans J."/>
            <person name="Lu Z."/>
            <person name="Zhao P."/>
            <person name="Sumathipala N."/>
            <person name="Altincicek B."/>
            <person name="Vilcinskas A."/>
            <person name="Williams M."/>
            <person name="Hultmark D."/>
            <person name="Hetru C."/>
            <person name="Jiang H."/>
            <person name="Grimmelikhuijzen C.J."/>
            <person name="Hauser F."/>
            <person name="Cazzamali G."/>
            <person name="Williamson M."/>
            <person name="Park Y."/>
            <person name="Li B."/>
            <person name="Tanaka Y."/>
            <person name="Predel R."/>
            <person name="Neupert S."/>
            <person name="Schachtner J."/>
            <person name="Verleyen P."/>
            <person name="Raible F."/>
            <person name="Bork P."/>
            <person name="Friedrich M."/>
            <person name="Walden K.K."/>
            <person name="Robertson H.M."/>
            <person name="Angeli S."/>
            <person name="Foret S."/>
            <person name="Bucher G."/>
            <person name="Schuetz S."/>
            <person name="Maleszka R."/>
            <person name="Wimmer E.A."/>
            <person name="Beeman R.W."/>
            <person name="Lorenzen M."/>
            <person name="Tomoyasu Y."/>
            <person name="Miller S.C."/>
            <person name="Grossmann D."/>
            <person name="Bucher G."/>
        </authorList>
    </citation>
    <scope>NUCLEOTIDE SEQUENCE [LARGE SCALE GENOMIC DNA]</scope>
    <source>
        <strain evidence="1 2">Georgia GA2</strain>
    </source>
</reference>
<dbReference type="EMBL" id="KQ973114">
    <property type="protein sequence ID" value="EFA12138.1"/>
    <property type="molecule type" value="Genomic_DNA"/>
</dbReference>
<evidence type="ECO:0000313" key="1">
    <source>
        <dbReference type="EMBL" id="EFA12138.1"/>
    </source>
</evidence>
<reference evidence="1 2" key="2">
    <citation type="journal article" date="2010" name="Nucleic Acids Res.">
        <title>BeetleBase in 2010: revisions to provide comprehensive genomic information for Tribolium castaneum.</title>
        <authorList>
            <person name="Kim H.S."/>
            <person name="Murphy T."/>
            <person name="Xia J."/>
            <person name="Caragea D."/>
            <person name="Park Y."/>
            <person name="Beeman R.W."/>
            <person name="Lorenzen M.D."/>
            <person name="Butcher S."/>
            <person name="Manak J.R."/>
            <person name="Brown S.J."/>
        </authorList>
    </citation>
    <scope>NUCLEOTIDE SEQUENCE [LARGE SCALE GENOMIC DNA]</scope>
    <source>
        <strain evidence="1 2">Georgia GA2</strain>
    </source>
</reference>
<sequence length="38" mass="4256">MNLESDVINDRDLASARLTVTTKSTSAQNYFLCFTETV</sequence>
<accession>D7EHQ4</accession>
<name>D7EHQ4_TRICA</name>
<protein>
    <submittedName>
        <fullName evidence="1">Uncharacterized protein</fullName>
    </submittedName>
</protein>
<dbReference type="Proteomes" id="UP000007266">
    <property type="component" value="Unassembled WGS sequence"/>
</dbReference>
<proteinExistence type="predicted"/>